<name>A0A934SYJ3_9BURK</name>
<keyword evidence="3" id="KW-1185">Reference proteome</keyword>
<dbReference type="Pfam" id="PF12279">
    <property type="entry name" value="DUF3619"/>
    <property type="match status" value="1"/>
</dbReference>
<keyword evidence="1" id="KW-0812">Transmembrane</keyword>
<reference evidence="2" key="1">
    <citation type="submission" date="2021-01" db="EMBL/GenBank/DDBJ databases">
        <title>Genome sequence of strain Noviherbaspirillum sp. DKR-6.</title>
        <authorList>
            <person name="Chaudhary D.K."/>
        </authorList>
    </citation>
    <scope>NUCLEOTIDE SEQUENCE</scope>
    <source>
        <strain evidence="2">DKR-6</strain>
    </source>
</reference>
<evidence type="ECO:0000256" key="1">
    <source>
        <dbReference type="SAM" id="Phobius"/>
    </source>
</evidence>
<gene>
    <name evidence="2" type="ORF">JJB74_05670</name>
</gene>
<evidence type="ECO:0000313" key="2">
    <source>
        <dbReference type="EMBL" id="MBK4734093.1"/>
    </source>
</evidence>
<comment type="caution">
    <text evidence="2">The sequence shown here is derived from an EMBL/GenBank/DDBJ whole genome shotgun (WGS) entry which is preliminary data.</text>
</comment>
<organism evidence="2 3">
    <name type="scientific">Noviherbaspirillum pedocola</name>
    <dbReference type="NCBI Taxonomy" id="2801341"/>
    <lineage>
        <taxon>Bacteria</taxon>
        <taxon>Pseudomonadati</taxon>
        <taxon>Pseudomonadota</taxon>
        <taxon>Betaproteobacteria</taxon>
        <taxon>Burkholderiales</taxon>
        <taxon>Oxalobacteraceae</taxon>
        <taxon>Noviherbaspirillum</taxon>
    </lineage>
</organism>
<protein>
    <submittedName>
        <fullName evidence="2">DUF3619 family protein</fullName>
    </submittedName>
</protein>
<dbReference type="RefSeq" id="WP_200590870.1">
    <property type="nucleotide sequence ID" value="NZ_JAEPBG010000002.1"/>
</dbReference>
<dbReference type="AlphaFoldDB" id="A0A934SYJ3"/>
<evidence type="ECO:0000313" key="3">
    <source>
        <dbReference type="Proteomes" id="UP000622890"/>
    </source>
</evidence>
<accession>A0A934SYJ3</accession>
<dbReference type="InterPro" id="IPR022064">
    <property type="entry name" value="DUF3619"/>
</dbReference>
<dbReference type="Proteomes" id="UP000622890">
    <property type="component" value="Unassembled WGS sequence"/>
</dbReference>
<feature type="transmembrane region" description="Helical" evidence="1">
    <location>
        <begin position="72"/>
        <end position="93"/>
    </location>
</feature>
<keyword evidence="1" id="KW-1133">Transmembrane helix</keyword>
<sequence>MNANEINFAYRVRHALNENLDRLPTATVDRLAAARQAALSRKKPDSPRRIHASRPVFAGAAGGYFSSGRLSWLARMGVALPIAFAIAGVIGIYQVEKQEHIKELAEIDSMVLVDELPLDAYLDHGFNAYLSNQAE</sequence>
<dbReference type="EMBL" id="JAEPBG010000002">
    <property type="protein sequence ID" value="MBK4734093.1"/>
    <property type="molecule type" value="Genomic_DNA"/>
</dbReference>
<keyword evidence="1" id="KW-0472">Membrane</keyword>
<proteinExistence type="predicted"/>